<evidence type="ECO:0000256" key="3">
    <source>
        <dbReference type="ARBA" id="ARBA00022842"/>
    </source>
</evidence>
<dbReference type="InterPro" id="IPR005000">
    <property type="entry name" value="Aldolase/citrate-lyase_domain"/>
</dbReference>
<name>A0A069PED7_9BURK</name>
<keyword evidence="8" id="KW-1185">Reference proteome</keyword>
<evidence type="ECO:0000256" key="2">
    <source>
        <dbReference type="ARBA" id="ARBA00022723"/>
    </source>
</evidence>
<comment type="cofactor">
    <cofactor evidence="1">
        <name>Mg(2+)</name>
        <dbReference type="ChEBI" id="CHEBI:18420"/>
    </cofactor>
</comment>
<feature type="binding site" evidence="5">
    <location>
        <position position="136"/>
    </location>
    <ligand>
        <name>Mg(2+)</name>
        <dbReference type="ChEBI" id="CHEBI:18420"/>
    </ligand>
</feature>
<evidence type="ECO:0000259" key="6">
    <source>
        <dbReference type="Pfam" id="PF03328"/>
    </source>
</evidence>
<dbReference type="STRING" id="60547.GCA_000751215_05761"/>
<evidence type="ECO:0000313" key="8">
    <source>
        <dbReference type="Proteomes" id="UP000027466"/>
    </source>
</evidence>
<evidence type="ECO:0000256" key="4">
    <source>
        <dbReference type="PIRSR" id="PIRSR015582-1"/>
    </source>
</evidence>
<dbReference type="PANTHER" id="PTHR32308:SF0">
    <property type="entry name" value="HPCH_HPAI ALDOLASE_CITRATE LYASE DOMAIN-CONTAINING PROTEIN"/>
    <property type="match status" value="1"/>
</dbReference>
<dbReference type="GO" id="GO:0006107">
    <property type="term" value="P:oxaloacetate metabolic process"/>
    <property type="evidence" value="ECO:0007669"/>
    <property type="project" value="TreeGrafter"/>
</dbReference>
<reference evidence="7 8" key="1">
    <citation type="submission" date="2014-03" db="EMBL/GenBank/DDBJ databases">
        <title>Draft Genome Sequences of Four Burkholderia Strains.</title>
        <authorList>
            <person name="Liu X.Y."/>
            <person name="Li C.X."/>
            <person name="Xu J.H."/>
        </authorList>
    </citation>
    <scope>NUCLEOTIDE SEQUENCE [LARGE SCALE GENOMIC DNA]</scope>
    <source>
        <strain evidence="7 8">DSM 50014</strain>
    </source>
</reference>
<dbReference type="Pfam" id="PF03328">
    <property type="entry name" value="HpcH_HpaI"/>
    <property type="match status" value="1"/>
</dbReference>
<organism evidence="7 8">
    <name type="scientific">Caballeronia glathei</name>
    <dbReference type="NCBI Taxonomy" id="60547"/>
    <lineage>
        <taxon>Bacteria</taxon>
        <taxon>Pseudomonadati</taxon>
        <taxon>Pseudomonadota</taxon>
        <taxon>Betaproteobacteria</taxon>
        <taxon>Burkholderiales</taxon>
        <taxon>Burkholderiaceae</taxon>
        <taxon>Caballeronia</taxon>
    </lineage>
</organism>
<dbReference type="GO" id="GO:0016829">
    <property type="term" value="F:lyase activity"/>
    <property type="evidence" value="ECO:0007669"/>
    <property type="project" value="UniProtKB-KW"/>
</dbReference>
<dbReference type="EMBL" id="JFHC01000067">
    <property type="protein sequence ID" value="KDR39068.1"/>
    <property type="molecule type" value="Genomic_DNA"/>
</dbReference>
<dbReference type="RefSeq" id="WP_035938326.1">
    <property type="nucleotide sequence ID" value="NZ_CADFFX010000043.1"/>
</dbReference>
<dbReference type="InterPro" id="IPR015813">
    <property type="entry name" value="Pyrv/PenolPyrv_kinase-like_dom"/>
</dbReference>
<evidence type="ECO:0000313" key="7">
    <source>
        <dbReference type="EMBL" id="KDR39068.1"/>
    </source>
</evidence>
<evidence type="ECO:0000256" key="5">
    <source>
        <dbReference type="PIRSR" id="PIRSR015582-2"/>
    </source>
</evidence>
<dbReference type="SUPFAM" id="SSF51621">
    <property type="entry name" value="Phosphoenolpyruvate/pyruvate domain"/>
    <property type="match status" value="1"/>
</dbReference>
<comment type="caution">
    <text evidence="7">The sequence shown here is derived from an EMBL/GenBank/DDBJ whole genome shotgun (WGS) entry which is preliminary data.</text>
</comment>
<gene>
    <name evidence="7" type="ORF">BG61_34935</name>
</gene>
<dbReference type="PANTHER" id="PTHR32308">
    <property type="entry name" value="LYASE BETA SUBUNIT, PUTATIVE (AFU_ORTHOLOGUE AFUA_4G13030)-RELATED"/>
    <property type="match status" value="1"/>
</dbReference>
<sequence length="318" mass="34206">MRESDQRGYRLTRTVLAVPANRRRMVESAARSTADAIFLDLEDAVPETEKADALQGASSALQELDWGDKTVLVRVNAYGSRFIEEEIRELAPLARLDSIIVPKAERPEHIEAIARAVHTAEGNTRRAPLAIDLLIETALGLVMVESLAQSSARVAALHLGVGDFAGSIGARSAEIGGSPDGYRQTSLSTGARYVETPLDLFAYPMMRVLVAARAFGLRAIDGPCGTYRDLTLTRAWAEKAAALGFDGKQVIHPSQIDATRDAFTPSGEDLAFAARVVDAMLQAEATGRGAVSVDGKMIDYANLRMAQRILMLGAAGRR</sequence>
<accession>A0A069PED7</accession>
<keyword evidence="2 5" id="KW-0479">Metal-binding</keyword>
<protein>
    <submittedName>
        <fullName evidence="7">Malyl-CoA lyase</fullName>
    </submittedName>
</protein>
<dbReference type="GO" id="GO:0000287">
    <property type="term" value="F:magnesium ion binding"/>
    <property type="evidence" value="ECO:0007669"/>
    <property type="project" value="TreeGrafter"/>
</dbReference>
<dbReference type="InterPro" id="IPR040442">
    <property type="entry name" value="Pyrv_kinase-like_dom_sf"/>
</dbReference>
<dbReference type="PIRSF" id="PIRSF015582">
    <property type="entry name" value="Cit_lyase_B"/>
    <property type="match status" value="1"/>
</dbReference>
<dbReference type="Proteomes" id="UP000027466">
    <property type="component" value="Unassembled WGS sequence"/>
</dbReference>
<feature type="binding site" evidence="5">
    <location>
        <position position="163"/>
    </location>
    <ligand>
        <name>Mg(2+)</name>
        <dbReference type="ChEBI" id="CHEBI:18420"/>
    </ligand>
</feature>
<feature type="binding site" evidence="4">
    <location>
        <position position="74"/>
    </location>
    <ligand>
        <name>substrate</name>
    </ligand>
</feature>
<evidence type="ECO:0000256" key="1">
    <source>
        <dbReference type="ARBA" id="ARBA00001946"/>
    </source>
</evidence>
<dbReference type="InterPro" id="IPR011206">
    <property type="entry name" value="Citrate_lyase_beta/mcl1/mcl2"/>
</dbReference>
<feature type="binding site" evidence="4">
    <location>
        <position position="136"/>
    </location>
    <ligand>
        <name>substrate</name>
    </ligand>
</feature>
<feature type="domain" description="HpcH/HpaI aldolase/citrate lyase" evidence="6">
    <location>
        <begin position="13"/>
        <end position="253"/>
    </location>
</feature>
<keyword evidence="3 5" id="KW-0460">Magnesium</keyword>
<dbReference type="AlphaFoldDB" id="A0A069PED7"/>
<keyword evidence="7" id="KW-0456">Lyase</keyword>
<dbReference type="Gene3D" id="3.20.20.60">
    <property type="entry name" value="Phosphoenolpyruvate-binding domains"/>
    <property type="match status" value="1"/>
</dbReference>
<proteinExistence type="predicted"/>